<proteinExistence type="predicted"/>
<accession>A0A078MCX4</accession>
<reference evidence="4" key="1">
    <citation type="submission" date="2014-07" db="EMBL/GenBank/DDBJ databases">
        <authorList>
            <person name="Urmite Genomes Urmite Genomes"/>
        </authorList>
    </citation>
    <scope>NUCLEOTIDE SEQUENCE</scope>
    <source>
        <strain evidence="4">13S34_air</strain>
    </source>
</reference>
<sequence length="224" mass="23883">MRKILLTAALLTVPLTAQAAPSLNLSPSTSATPPSSTANEQTFELKANANQQAEIAKHLDKVDTNSGRAGQINKGILSALKFDAYSAIAQKKPFMMPAQGILTSPFGYRDLGGIEFHAGQDIANAIGTNVHAAADGIVIAKEALHESAGNYLVVLHEIDGVTLSTRYLHLDSFVARLGATVRKGDIIGKMGTTGRSTGSHLHFEVRAGRYFSDLALEPMQFVKR</sequence>
<feature type="signal peptide" evidence="2">
    <location>
        <begin position="1"/>
        <end position="19"/>
    </location>
</feature>
<dbReference type="PANTHER" id="PTHR21666:SF289">
    <property type="entry name" value="L-ALA--D-GLU ENDOPEPTIDASE"/>
    <property type="match status" value="1"/>
</dbReference>
<evidence type="ECO:0000313" key="4">
    <source>
        <dbReference type="EMBL" id="CEA05238.1"/>
    </source>
</evidence>
<feature type="chain" id="PRO_5001742071" evidence="2">
    <location>
        <begin position="20"/>
        <end position="224"/>
    </location>
</feature>
<gene>
    <name evidence="4" type="primary">mepM</name>
    <name evidence="4" type="ORF">BN1050_02361</name>
</gene>
<dbReference type="EMBL" id="LN483077">
    <property type="protein sequence ID" value="CEA05238.1"/>
    <property type="molecule type" value="Genomic_DNA"/>
</dbReference>
<dbReference type="HOGENOM" id="CLU_1233791_0_0_9"/>
<dbReference type="SUPFAM" id="SSF51261">
    <property type="entry name" value="Duplicated hybrid motif"/>
    <property type="match status" value="1"/>
</dbReference>
<dbReference type="InterPro" id="IPR011055">
    <property type="entry name" value="Dup_hybrid_motif"/>
</dbReference>
<dbReference type="GO" id="GO:0004222">
    <property type="term" value="F:metalloendopeptidase activity"/>
    <property type="evidence" value="ECO:0007669"/>
    <property type="project" value="TreeGrafter"/>
</dbReference>
<dbReference type="CDD" id="cd12797">
    <property type="entry name" value="M23_peptidase"/>
    <property type="match status" value="1"/>
</dbReference>
<dbReference type="PATRIC" id="fig|1461583.4.peg.2276"/>
<dbReference type="InterPro" id="IPR050570">
    <property type="entry name" value="Cell_wall_metabolism_enzyme"/>
</dbReference>
<dbReference type="AlphaFoldDB" id="A0A078MCX4"/>
<keyword evidence="1 2" id="KW-0732">Signal</keyword>
<dbReference type="Pfam" id="PF01551">
    <property type="entry name" value="Peptidase_M23"/>
    <property type="match status" value="1"/>
</dbReference>
<organism evidence="4">
    <name type="scientific">Metalysinibacillus saudimassiliensis</name>
    <dbReference type="NCBI Taxonomy" id="1461583"/>
    <lineage>
        <taxon>Bacteria</taxon>
        <taxon>Bacillati</taxon>
        <taxon>Bacillota</taxon>
        <taxon>Bacilli</taxon>
        <taxon>Bacillales</taxon>
        <taxon>Caryophanaceae</taxon>
        <taxon>Metalysinibacillus</taxon>
    </lineage>
</organism>
<evidence type="ECO:0000259" key="3">
    <source>
        <dbReference type="Pfam" id="PF01551"/>
    </source>
</evidence>
<evidence type="ECO:0000256" key="1">
    <source>
        <dbReference type="ARBA" id="ARBA00022729"/>
    </source>
</evidence>
<protein>
    <submittedName>
        <fullName evidence="4">Murein DD-endopeptidase MepM</fullName>
    </submittedName>
</protein>
<feature type="domain" description="M23ase beta-sheet core" evidence="3">
    <location>
        <begin position="116"/>
        <end position="208"/>
    </location>
</feature>
<evidence type="ECO:0000256" key="2">
    <source>
        <dbReference type="SAM" id="SignalP"/>
    </source>
</evidence>
<dbReference type="PANTHER" id="PTHR21666">
    <property type="entry name" value="PEPTIDASE-RELATED"/>
    <property type="match status" value="1"/>
</dbReference>
<dbReference type="Gene3D" id="2.70.70.10">
    <property type="entry name" value="Glucose Permease (Domain IIA)"/>
    <property type="match status" value="1"/>
</dbReference>
<name>A0A078MCX4_9BACL</name>
<dbReference type="InterPro" id="IPR016047">
    <property type="entry name" value="M23ase_b-sheet_dom"/>
</dbReference>